<evidence type="ECO:0000256" key="8">
    <source>
        <dbReference type="SAM" id="MobiDB-lite"/>
    </source>
</evidence>
<dbReference type="EMBL" id="KN837113">
    <property type="protein sequence ID" value="KIJ45038.1"/>
    <property type="molecule type" value="Genomic_DNA"/>
</dbReference>
<dbReference type="GO" id="GO:0045944">
    <property type="term" value="P:positive regulation of transcription by RNA polymerase II"/>
    <property type="evidence" value="ECO:0007669"/>
    <property type="project" value="TreeGrafter"/>
</dbReference>
<feature type="compositionally biased region" description="Basic and acidic residues" evidence="8">
    <location>
        <begin position="314"/>
        <end position="331"/>
    </location>
</feature>
<dbReference type="Gene3D" id="3.90.430.10">
    <property type="entry name" value="Copper fist DNA-binding domain"/>
    <property type="match status" value="1"/>
</dbReference>
<keyword evidence="5" id="KW-0805">Transcription regulation</keyword>
<feature type="domain" description="Copper-fist" evidence="9">
    <location>
        <begin position="1"/>
        <end position="40"/>
    </location>
</feature>
<dbReference type="Pfam" id="PF00649">
    <property type="entry name" value="Copper-fist"/>
    <property type="match status" value="1"/>
</dbReference>
<evidence type="ECO:0000256" key="7">
    <source>
        <dbReference type="ARBA" id="ARBA00023242"/>
    </source>
</evidence>
<evidence type="ECO:0000256" key="1">
    <source>
        <dbReference type="ARBA" id="ARBA00004123"/>
    </source>
</evidence>
<feature type="compositionally biased region" description="Polar residues" evidence="8">
    <location>
        <begin position="223"/>
        <end position="233"/>
    </location>
</feature>
<keyword evidence="6" id="KW-0804">Transcription</keyword>
<feature type="region of interest" description="Disordered" evidence="8">
    <location>
        <begin position="223"/>
        <end position="275"/>
    </location>
</feature>
<evidence type="ECO:0000256" key="3">
    <source>
        <dbReference type="ARBA" id="ARBA00022833"/>
    </source>
</evidence>
<dbReference type="InterPro" id="IPR036395">
    <property type="entry name" value="Cu_fist_DNA-bd_dom_sf"/>
</dbReference>
<dbReference type="GO" id="GO:0005634">
    <property type="term" value="C:nucleus"/>
    <property type="evidence" value="ECO:0007669"/>
    <property type="project" value="UniProtKB-SubCell"/>
</dbReference>
<keyword evidence="2" id="KW-0479">Metal-binding</keyword>
<evidence type="ECO:0000313" key="11">
    <source>
        <dbReference type="Proteomes" id="UP000054279"/>
    </source>
</evidence>
<dbReference type="GO" id="GO:0005507">
    <property type="term" value="F:copper ion binding"/>
    <property type="evidence" value="ECO:0007669"/>
    <property type="project" value="InterPro"/>
</dbReference>
<dbReference type="SMART" id="SM01090">
    <property type="entry name" value="Copper-fist"/>
    <property type="match status" value="1"/>
</dbReference>
<evidence type="ECO:0000256" key="2">
    <source>
        <dbReference type="ARBA" id="ARBA00022723"/>
    </source>
</evidence>
<dbReference type="Proteomes" id="UP000054279">
    <property type="component" value="Unassembled WGS sequence"/>
</dbReference>
<keyword evidence="7" id="KW-0539">Nucleus</keyword>
<dbReference type="PRINTS" id="PR00617">
    <property type="entry name" value="COPPERFIST"/>
</dbReference>
<accession>A0A0C9UQ49</accession>
<proteinExistence type="predicted"/>
<dbReference type="GO" id="GO:0000981">
    <property type="term" value="F:DNA-binding transcription factor activity, RNA polymerase II-specific"/>
    <property type="evidence" value="ECO:0007669"/>
    <property type="project" value="TreeGrafter"/>
</dbReference>
<dbReference type="PANTHER" id="PTHR28088:SF5">
    <property type="entry name" value="TRANSCRIPTIONAL ACTIVATOR HAA1-RELATED"/>
    <property type="match status" value="1"/>
</dbReference>
<sequence>MVYVNSQKFACAPCIKGHRSSSCCHSERPLFEVKKKGRPVSQCEKCRDLRKSKRMHIKCCCSPEEADTSNDSGSRSPVQSLVNRPYKRKLPSHPTLPNGLKDLWQAPRQMVQHPKQSVASLLNPCECKSVLRCDCDSQRVGASDKAAQAPYRVCHSNDIPSHIIDKVPNDSDGPIILPPLRLTSEEPRATGNVVLPPIEFIVGQGYDKHIANVHIGGLGPYTKSASGVSSSSENLAPPLPRRRKRANKSSSAPDSNSSVYDDSESAQDTTKSSANHERGFGLGLGLLASANCCAGHCKCRGGQCTCTQGCDGRCRGDSRKTKRETKQRQADKGAGSIKSNSEGISSCCRRA</sequence>
<dbReference type="GO" id="GO:0006878">
    <property type="term" value="P:intracellular copper ion homeostasis"/>
    <property type="evidence" value="ECO:0007669"/>
    <property type="project" value="TreeGrafter"/>
</dbReference>
<keyword evidence="11" id="KW-1185">Reference proteome</keyword>
<name>A0A0C9UQ49_SPHS4</name>
<dbReference type="SMART" id="SM00412">
    <property type="entry name" value="Cu_FIST"/>
    <property type="match status" value="1"/>
</dbReference>
<evidence type="ECO:0000259" key="9">
    <source>
        <dbReference type="PROSITE" id="PS50073"/>
    </source>
</evidence>
<dbReference type="GO" id="GO:0006879">
    <property type="term" value="P:intracellular iron ion homeostasis"/>
    <property type="evidence" value="ECO:0007669"/>
    <property type="project" value="TreeGrafter"/>
</dbReference>
<dbReference type="GO" id="GO:0000978">
    <property type="term" value="F:RNA polymerase II cis-regulatory region sequence-specific DNA binding"/>
    <property type="evidence" value="ECO:0007669"/>
    <property type="project" value="TreeGrafter"/>
</dbReference>
<dbReference type="FunFam" id="3.90.430.10:FF:000001">
    <property type="entry name" value="Copper fist DNA-binding protein"/>
    <property type="match status" value="1"/>
</dbReference>
<feature type="region of interest" description="Disordered" evidence="8">
    <location>
        <begin position="63"/>
        <end position="100"/>
    </location>
</feature>
<evidence type="ECO:0000256" key="5">
    <source>
        <dbReference type="ARBA" id="ARBA00023015"/>
    </source>
</evidence>
<dbReference type="InterPro" id="IPR051763">
    <property type="entry name" value="Copper_Homeo_Regul"/>
</dbReference>
<keyword evidence="4" id="KW-0186">Copper</keyword>
<dbReference type="HOGENOM" id="CLU_790284_0_0_1"/>
<evidence type="ECO:0000313" key="10">
    <source>
        <dbReference type="EMBL" id="KIJ45038.1"/>
    </source>
</evidence>
<protein>
    <recommendedName>
        <fullName evidence="9">Copper-fist domain-containing protein</fullName>
    </recommendedName>
</protein>
<keyword evidence="3" id="KW-0862">Zinc</keyword>
<gene>
    <name evidence="10" type="ORF">M422DRAFT_29892</name>
</gene>
<dbReference type="AlphaFoldDB" id="A0A0C9UQ49"/>
<organism evidence="10 11">
    <name type="scientific">Sphaerobolus stellatus (strain SS14)</name>
    <dbReference type="NCBI Taxonomy" id="990650"/>
    <lineage>
        <taxon>Eukaryota</taxon>
        <taxon>Fungi</taxon>
        <taxon>Dikarya</taxon>
        <taxon>Basidiomycota</taxon>
        <taxon>Agaricomycotina</taxon>
        <taxon>Agaricomycetes</taxon>
        <taxon>Phallomycetidae</taxon>
        <taxon>Geastrales</taxon>
        <taxon>Sphaerobolaceae</taxon>
        <taxon>Sphaerobolus</taxon>
    </lineage>
</organism>
<dbReference type="PROSITE" id="PS50073">
    <property type="entry name" value="COPPER_FIST_2"/>
    <property type="match status" value="1"/>
</dbReference>
<dbReference type="InterPro" id="IPR001083">
    <property type="entry name" value="Cu_fist_DNA-bd_dom"/>
</dbReference>
<feature type="compositionally biased region" description="Polar residues" evidence="8">
    <location>
        <begin position="69"/>
        <end position="82"/>
    </location>
</feature>
<reference evidence="10 11" key="1">
    <citation type="submission" date="2014-06" db="EMBL/GenBank/DDBJ databases">
        <title>Evolutionary Origins and Diversification of the Mycorrhizal Mutualists.</title>
        <authorList>
            <consortium name="DOE Joint Genome Institute"/>
            <consortium name="Mycorrhizal Genomics Consortium"/>
            <person name="Kohler A."/>
            <person name="Kuo A."/>
            <person name="Nagy L.G."/>
            <person name="Floudas D."/>
            <person name="Copeland A."/>
            <person name="Barry K.W."/>
            <person name="Cichocki N."/>
            <person name="Veneault-Fourrey C."/>
            <person name="LaButti K."/>
            <person name="Lindquist E.A."/>
            <person name="Lipzen A."/>
            <person name="Lundell T."/>
            <person name="Morin E."/>
            <person name="Murat C."/>
            <person name="Riley R."/>
            <person name="Ohm R."/>
            <person name="Sun H."/>
            <person name="Tunlid A."/>
            <person name="Henrissat B."/>
            <person name="Grigoriev I.V."/>
            <person name="Hibbett D.S."/>
            <person name="Martin F."/>
        </authorList>
    </citation>
    <scope>NUCLEOTIDE SEQUENCE [LARGE SCALE GENOMIC DNA]</scope>
    <source>
        <strain evidence="10 11">SS14</strain>
    </source>
</reference>
<feature type="region of interest" description="Disordered" evidence="8">
    <location>
        <begin position="314"/>
        <end position="351"/>
    </location>
</feature>
<feature type="compositionally biased region" description="Low complexity" evidence="8">
    <location>
        <begin position="248"/>
        <end position="258"/>
    </location>
</feature>
<dbReference type="OrthoDB" id="5600085at2759"/>
<comment type="subcellular location">
    <subcellularLocation>
        <location evidence="1">Nucleus</location>
    </subcellularLocation>
</comment>
<evidence type="ECO:0000256" key="4">
    <source>
        <dbReference type="ARBA" id="ARBA00023008"/>
    </source>
</evidence>
<evidence type="ECO:0000256" key="6">
    <source>
        <dbReference type="ARBA" id="ARBA00023163"/>
    </source>
</evidence>
<dbReference type="SUPFAM" id="SSF57879">
    <property type="entry name" value="Zinc domain conserved in yeast copper-regulated transcription factors"/>
    <property type="match status" value="1"/>
</dbReference>
<dbReference type="PANTHER" id="PTHR28088">
    <property type="entry name" value="TRANSCRIPTIONAL ACTIVATOR HAA1-RELATED"/>
    <property type="match status" value="1"/>
</dbReference>